<keyword evidence="5" id="KW-0813">Transport</keyword>
<keyword evidence="11 17" id="KW-0472">Membrane</keyword>
<dbReference type="InterPro" id="IPR014210">
    <property type="entry name" value="Cyt_o_ubiqinol_oxidase_su4"/>
</dbReference>
<dbReference type="AlphaFoldDB" id="A0A562LUV5"/>
<feature type="transmembrane region" description="Helical" evidence="17">
    <location>
        <begin position="90"/>
        <end position="112"/>
    </location>
</feature>
<evidence type="ECO:0000256" key="11">
    <source>
        <dbReference type="ARBA" id="ARBA00023136"/>
    </source>
</evidence>
<evidence type="ECO:0000256" key="14">
    <source>
        <dbReference type="ARBA" id="ARBA00030211"/>
    </source>
</evidence>
<dbReference type="RefSeq" id="WP_145628248.1">
    <property type="nucleotide sequence ID" value="NZ_CP088014.1"/>
</dbReference>
<dbReference type="GO" id="GO:0015078">
    <property type="term" value="F:proton transmembrane transporter activity"/>
    <property type="evidence" value="ECO:0007669"/>
    <property type="project" value="TreeGrafter"/>
</dbReference>
<dbReference type="InterPro" id="IPR050968">
    <property type="entry name" value="Cytochrome_c_oxidase_bac_sub4"/>
</dbReference>
<evidence type="ECO:0000256" key="4">
    <source>
        <dbReference type="ARBA" id="ARBA00014689"/>
    </source>
</evidence>
<evidence type="ECO:0000256" key="5">
    <source>
        <dbReference type="ARBA" id="ARBA00022448"/>
    </source>
</evidence>
<comment type="similarity">
    <text evidence="2">Belongs to the cytochrome c oxidase bacterial subunit 4 family.</text>
</comment>
<dbReference type="PANTHER" id="PTHR36835:SF1">
    <property type="entry name" value="CYTOCHROME BO(3) UBIQUINOL OXIDASE SUBUNIT 4"/>
    <property type="match status" value="1"/>
</dbReference>
<proteinExistence type="inferred from homology"/>
<dbReference type="GO" id="GO:0019646">
    <property type="term" value="P:aerobic electron transport chain"/>
    <property type="evidence" value="ECO:0007669"/>
    <property type="project" value="TreeGrafter"/>
</dbReference>
<keyword evidence="19" id="KW-1185">Reference proteome</keyword>
<evidence type="ECO:0000256" key="16">
    <source>
        <dbReference type="ARBA" id="ARBA00032185"/>
    </source>
</evidence>
<evidence type="ECO:0000256" key="1">
    <source>
        <dbReference type="ARBA" id="ARBA00004651"/>
    </source>
</evidence>
<evidence type="ECO:0000313" key="18">
    <source>
        <dbReference type="EMBL" id="TWI11429.1"/>
    </source>
</evidence>
<evidence type="ECO:0000256" key="6">
    <source>
        <dbReference type="ARBA" id="ARBA00022475"/>
    </source>
</evidence>
<dbReference type="Pfam" id="PF03626">
    <property type="entry name" value="COX4_pro"/>
    <property type="match status" value="1"/>
</dbReference>
<feature type="transmembrane region" description="Helical" evidence="17">
    <location>
        <begin position="60"/>
        <end position="78"/>
    </location>
</feature>
<dbReference type="OrthoDB" id="2375888at2"/>
<name>A0A562LUV5_9BRAD</name>
<keyword evidence="8" id="KW-0249">Electron transport</keyword>
<comment type="subunit">
    <text evidence="3">Heterooctamer of two A chains, two B chains, two C chains and two D chains.</text>
</comment>
<dbReference type="Proteomes" id="UP000317176">
    <property type="component" value="Unassembled WGS sequence"/>
</dbReference>
<evidence type="ECO:0000256" key="2">
    <source>
        <dbReference type="ARBA" id="ARBA00008079"/>
    </source>
</evidence>
<evidence type="ECO:0000256" key="12">
    <source>
        <dbReference type="ARBA" id="ARBA00025694"/>
    </source>
</evidence>
<dbReference type="InterPro" id="IPR005171">
    <property type="entry name" value="Cyt_c_oxidase_su4_prok"/>
</dbReference>
<evidence type="ECO:0000256" key="3">
    <source>
        <dbReference type="ARBA" id="ARBA00011700"/>
    </source>
</evidence>
<dbReference type="PANTHER" id="PTHR36835">
    <property type="entry name" value="CYTOCHROME BO(3) UBIQUINOL OXIDASE SUBUNIT 4"/>
    <property type="match status" value="1"/>
</dbReference>
<dbReference type="EMBL" id="VLKL01000001">
    <property type="protein sequence ID" value="TWI11429.1"/>
    <property type="molecule type" value="Genomic_DNA"/>
</dbReference>
<evidence type="ECO:0000256" key="9">
    <source>
        <dbReference type="ARBA" id="ARBA00022989"/>
    </source>
</evidence>
<feature type="transmembrane region" description="Helical" evidence="17">
    <location>
        <begin position="27"/>
        <end position="48"/>
    </location>
</feature>
<comment type="subcellular location">
    <subcellularLocation>
        <location evidence="1">Cell membrane</location>
        <topology evidence="1">Multi-pass membrane protein</topology>
    </subcellularLocation>
</comment>
<evidence type="ECO:0000256" key="7">
    <source>
        <dbReference type="ARBA" id="ARBA00022692"/>
    </source>
</evidence>
<dbReference type="GO" id="GO:0015990">
    <property type="term" value="P:electron transport coupled proton transport"/>
    <property type="evidence" value="ECO:0007669"/>
    <property type="project" value="InterPro"/>
</dbReference>
<evidence type="ECO:0000256" key="10">
    <source>
        <dbReference type="ARBA" id="ARBA00023002"/>
    </source>
</evidence>
<evidence type="ECO:0000256" key="17">
    <source>
        <dbReference type="SAM" id="Phobius"/>
    </source>
</evidence>
<evidence type="ECO:0000256" key="8">
    <source>
        <dbReference type="ARBA" id="ARBA00022982"/>
    </source>
</evidence>
<evidence type="ECO:0000256" key="13">
    <source>
        <dbReference type="ARBA" id="ARBA00030071"/>
    </source>
</evidence>
<gene>
    <name evidence="18" type="ORF">IQ17_00580</name>
</gene>
<evidence type="ECO:0000256" key="15">
    <source>
        <dbReference type="ARBA" id="ARBA00031887"/>
    </source>
</evidence>
<keyword evidence="7 17" id="KW-0812">Transmembrane</keyword>
<comment type="caution">
    <text evidence="18">The sequence shown here is derived from an EMBL/GenBank/DDBJ whole genome shotgun (WGS) entry which is preliminary data.</text>
</comment>
<reference evidence="18 19" key="1">
    <citation type="journal article" date="2015" name="Stand. Genomic Sci.">
        <title>Genomic Encyclopedia of Bacterial and Archaeal Type Strains, Phase III: the genomes of soil and plant-associated and newly described type strains.</title>
        <authorList>
            <person name="Whitman W.B."/>
            <person name="Woyke T."/>
            <person name="Klenk H.P."/>
            <person name="Zhou Y."/>
            <person name="Lilburn T.G."/>
            <person name="Beck B.J."/>
            <person name="De Vos P."/>
            <person name="Vandamme P."/>
            <person name="Eisen J.A."/>
            <person name="Garrity G."/>
            <person name="Hugenholtz P."/>
            <person name="Kyrpides N.C."/>
        </authorList>
    </citation>
    <scope>NUCLEOTIDE SEQUENCE [LARGE SCALE GENOMIC DNA]</scope>
    <source>
        <strain evidence="18 19">CGMCC 1.10947</strain>
    </source>
</reference>
<organism evidence="18 19">
    <name type="scientific">Bradyrhizobium daqingense</name>
    <dbReference type="NCBI Taxonomy" id="993502"/>
    <lineage>
        <taxon>Bacteria</taxon>
        <taxon>Pseudomonadati</taxon>
        <taxon>Pseudomonadota</taxon>
        <taxon>Alphaproteobacteria</taxon>
        <taxon>Hyphomicrobiales</taxon>
        <taxon>Nitrobacteraceae</taxon>
        <taxon>Bradyrhizobium</taxon>
    </lineage>
</organism>
<dbReference type="GO" id="GO:0009486">
    <property type="term" value="F:cytochrome bo3 ubiquinol oxidase activity"/>
    <property type="evidence" value="ECO:0007669"/>
    <property type="project" value="InterPro"/>
</dbReference>
<sequence length="128" mass="13886">MSDQTHARTDHDLAPGEEEQHSVGMRILGYVVGLVLALLLTATSFFVAGTDLVWQPSIPVALIVLAIAQMGVHLVFFLHITTGPDNTNNVLALAFGLFVVFLVIGGSVWIMANMNANMAPMDHIMRMQ</sequence>
<dbReference type="GO" id="GO:0009319">
    <property type="term" value="C:cytochrome o ubiquinol oxidase complex"/>
    <property type="evidence" value="ECO:0007669"/>
    <property type="project" value="TreeGrafter"/>
</dbReference>
<dbReference type="NCBIfam" id="TIGR02847">
    <property type="entry name" value="CyoD"/>
    <property type="match status" value="1"/>
</dbReference>
<keyword evidence="6" id="KW-1003">Cell membrane</keyword>
<comment type="function">
    <text evidence="12">Cytochrome bo(3) ubiquinol terminal oxidase is the component of the aerobic respiratory chain of E.coli that predominates when cells are grown at high aeration. Has proton pump activity across the membrane in addition to electron transfer, pumping 2 protons/electron.</text>
</comment>
<evidence type="ECO:0000313" key="19">
    <source>
        <dbReference type="Proteomes" id="UP000317176"/>
    </source>
</evidence>
<accession>A0A562LUV5</accession>
<protein>
    <recommendedName>
        <fullName evidence="4">Cytochrome bo(3) ubiquinol oxidase subunit 4</fullName>
    </recommendedName>
    <alternativeName>
        <fullName evidence="16">Cytochrome o ubiquinol oxidase subunit 4</fullName>
    </alternativeName>
    <alternativeName>
        <fullName evidence="13">Oxidase bo(3) subunit 4</fullName>
    </alternativeName>
    <alternativeName>
        <fullName evidence="14">Ubiquinol oxidase polypeptide IV</fullName>
    </alternativeName>
    <alternativeName>
        <fullName evidence="15">Ubiquinol oxidase subunit 4</fullName>
    </alternativeName>
</protein>
<keyword evidence="9 17" id="KW-1133">Transmembrane helix</keyword>
<keyword evidence="10" id="KW-0560">Oxidoreductase</keyword>
<dbReference type="GO" id="GO:0005886">
    <property type="term" value="C:plasma membrane"/>
    <property type="evidence" value="ECO:0007669"/>
    <property type="project" value="UniProtKB-SubCell"/>
</dbReference>